<feature type="non-terminal residue" evidence="1">
    <location>
        <position position="72"/>
    </location>
</feature>
<evidence type="ECO:0000313" key="1">
    <source>
        <dbReference type="EMBL" id="MFD0851799.1"/>
    </source>
</evidence>
<dbReference type="EMBL" id="JBHTIR010000795">
    <property type="protein sequence ID" value="MFD0851799.1"/>
    <property type="molecule type" value="Genomic_DNA"/>
</dbReference>
<dbReference type="Proteomes" id="UP001597083">
    <property type="component" value="Unassembled WGS sequence"/>
</dbReference>
<proteinExistence type="predicted"/>
<evidence type="ECO:0008006" key="3">
    <source>
        <dbReference type="Google" id="ProtNLM"/>
    </source>
</evidence>
<evidence type="ECO:0000313" key="2">
    <source>
        <dbReference type="Proteomes" id="UP001597083"/>
    </source>
</evidence>
<sequence>MFILLCTVTGAAIGGGIYVQARAAILHRAQDAAVQDMRNRLTDLYPLRSRTPGPAELDEIALAAEAGGASAV</sequence>
<name>A0ABW3CD11_9ACTN</name>
<reference evidence="2" key="1">
    <citation type="journal article" date="2019" name="Int. J. Syst. Evol. Microbiol.">
        <title>The Global Catalogue of Microorganisms (GCM) 10K type strain sequencing project: providing services to taxonomists for standard genome sequencing and annotation.</title>
        <authorList>
            <consortium name="The Broad Institute Genomics Platform"/>
            <consortium name="The Broad Institute Genome Sequencing Center for Infectious Disease"/>
            <person name="Wu L."/>
            <person name="Ma J."/>
        </authorList>
    </citation>
    <scope>NUCLEOTIDE SEQUENCE [LARGE SCALE GENOMIC DNA]</scope>
    <source>
        <strain evidence="2">JCM 31696</strain>
    </source>
</reference>
<accession>A0ABW3CD11</accession>
<protein>
    <recommendedName>
        <fullName evidence="3">Two-component sensor histidine kinase</fullName>
    </recommendedName>
</protein>
<comment type="caution">
    <text evidence="1">The sequence shown here is derived from an EMBL/GenBank/DDBJ whole genome shotgun (WGS) entry which is preliminary data.</text>
</comment>
<organism evidence="1 2">
    <name type="scientific">Actinomadura adrarensis</name>
    <dbReference type="NCBI Taxonomy" id="1819600"/>
    <lineage>
        <taxon>Bacteria</taxon>
        <taxon>Bacillati</taxon>
        <taxon>Actinomycetota</taxon>
        <taxon>Actinomycetes</taxon>
        <taxon>Streptosporangiales</taxon>
        <taxon>Thermomonosporaceae</taxon>
        <taxon>Actinomadura</taxon>
    </lineage>
</organism>
<gene>
    <name evidence="1" type="ORF">ACFQ07_06185</name>
</gene>
<keyword evidence="2" id="KW-1185">Reference proteome</keyword>